<keyword evidence="5 6" id="KW-0472">Membrane</keyword>
<keyword evidence="3 6" id="KW-0812">Transmembrane</keyword>
<evidence type="ECO:0000256" key="6">
    <source>
        <dbReference type="SAM" id="Phobius"/>
    </source>
</evidence>
<evidence type="ECO:0000313" key="7">
    <source>
        <dbReference type="EMBL" id="ADC89643.1"/>
    </source>
</evidence>
<reference evidence="8" key="1">
    <citation type="journal article" date="2010" name="Stand. Genomic Sci.">
        <title>Complete genome sequence of Thermocrinis albus type strain (HI 11/12T).</title>
        <authorList>
            <person name="Wirth R."/>
            <person name="Sikorski J."/>
            <person name="Brambilla E."/>
            <person name="Misra M."/>
            <person name="Lapidus A."/>
            <person name="Copeland A."/>
            <person name="Nolan M."/>
            <person name="Lucas S."/>
            <person name="Chen F."/>
            <person name="Tice H."/>
            <person name="Cheng J.F."/>
            <person name="Han C."/>
            <person name="Detter J.C."/>
            <person name="Tapia R."/>
            <person name="Bruce D."/>
            <person name="Goodwin L."/>
            <person name="Pitluck S."/>
            <person name="Pati A."/>
            <person name="Anderson I."/>
            <person name="Ivanova N."/>
            <person name="Mavromatis K."/>
            <person name="Mikhailova N."/>
            <person name="Chen A."/>
            <person name="Palaniappan K."/>
            <person name="Bilek Y."/>
            <person name="Hader T."/>
            <person name="Land M."/>
            <person name="Hauser L."/>
            <person name="Chang Y.J."/>
            <person name="Jeffries C.D."/>
            <person name="Tindall B.J."/>
            <person name="Rohde M."/>
            <person name="Goker M."/>
            <person name="Bristow J."/>
            <person name="Eisen J.A."/>
            <person name="Markowitz V."/>
            <person name="Hugenholtz P."/>
            <person name="Kyrpides N.C."/>
            <person name="Klenk H.P."/>
        </authorList>
    </citation>
    <scope>NUCLEOTIDE SEQUENCE [LARGE SCALE GENOMIC DNA]</scope>
    <source>
        <strain evidence="8">DSM 14484 / JCM 11386 / HI 11/12</strain>
    </source>
</reference>
<feature type="transmembrane region" description="Helical" evidence="6">
    <location>
        <begin position="149"/>
        <end position="175"/>
    </location>
</feature>
<proteinExistence type="inferred from homology"/>
<feature type="transmembrane region" description="Helical" evidence="6">
    <location>
        <begin position="207"/>
        <end position="230"/>
    </location>
</feature>
<feature type="transmembrane region" description="Helical" evidence="6">
    <location>
        <begin position="309"/>
        <end position="342"/>
    </location>
</feature>
<evidence type="ECO:0000256" key="4">
    <source>
        <dbReference type="ARBA" id="ARBA00022989"/>
    </source>
</evidence>
<evidence type="ECO:0008006" key="9">
    <source>
        <dbReference type="Google" id="ProtNLM"/>
    </source>
</evidence>
<comment type="similarity">
    <text evidence="2">Belongs to the autoinducer-2 exporter (AI-2E) (TC 2.A.86) family.</text>
</comment>
<dbReference type="Proteomes" id="UP000002043">
    <property type="component" value="Chromosome"/>
</dbReference>
<accession>D3SLL3</accession>
<organism evidence="7 8">
    <name type="scientific">Thermocrinis albus (strain DSM 14484 / JCM 11386 / HI 11/12)</name>
    <dbReference type="NCBI Taxonomy" id="638303"/>
    <lineage>
        <taxon>Bacteria</taxon>
        <taxon>Pseudomonadati</taxon>
        <taxon>Aquificota</taxon>
        <taxon>Aquificia</taxon>
        <taxon>Aquificales</taxon>
        <taxon>Aquificaceae</taxon>
        <taxon>Thermocrinis</taxon>
    </lineage>
</organism>
<keyword evidence="8" id="KW-1185">Reference proteome</keyword>
<dbReference type="RefSeq" id="WP_012992049.1">
    <property type="nucleotide sequence ID" value="NC_013894.1"/>
</dbReference>
<name>D3SLL3_THEAH</name>
<feature type="transmembrane region" description="Helical" evidence="6">
    <location>
        <begin position="7"/>
        <end position="26"/>
    </location>
</feature>
<dbReference type="AlphaFoldDB" id="D3SLL3"/>
<dbReference type="eggNOG" id="COG0628">
    <property type="taxonomic scope" value="Bacteria"/>
</dbReference>
<sequence>MEREKIVSYFILVLTFLFLMLVLYIIRPFIVPVLWAVVFTLALHPLNHLLRRYVKSRFLSAFLLVVLTLLLIVIPVSFLGFMLVEQTLHMVNYLVSFAQNHTYEELISLLKGHPLFSTVQQWLDYLGTQQVRDVFISGVQRVSQWLLQWISSLIGTSGVILFKSFVFLITLFFLLRDGDRFLDFAKRFLPIDPHDTDMILYTVYRTILATVYGTVGVAVLQGILSFVGYYVAGFDYAVLLGVATFFASFVPPFGTASVWFPSSVYLLLQGKMTEGISLLIYSFLVISSLDNFLRPFIMKFGVPLPYVVLFFSTLGGLAAFGFVGLFIGPMIFSTMFSLLIIYERRFLKASDKT</sequence>
<evidence type="ECO:0000313" key="8">
    <source>
        <dbReference type="Proteomes" id="UP000002043"/>
    </source>
</evidence>
<evidence type="ECO:0000256" key="2">
    <source>
        <dbReference type="ARBA" id="ARBA00009773"/>
    </source>
</evidence>
<gene>
    <name evidence="7" type="ordered locus">Thal_1011</name>
</gene>
<comment type="subcellular location">
    <subcellularLocation>
        <location evidence="1">Membrane</location>
        <topology evidence="1">Multi-pass membrane protein</topology>
    </subcellularLocation>
</comment>
<dbReference type="Pfam" id="PF01594">
    <property type="entry name" value="AI-2E_transport"/>
    <property type="match status" value="1"/>
</dbReference>
<evidence type="ECO:0000256" key="3">
    <source>
        <dbReference type="ARBA" id="ARBA00022692"/>
    </source>
</evidence>
<feature type="transmembrane region" description="Helical" evidence="6">
    <location>
        <begin position="32"/>
        <end position="50"/>
    </location>
</feature>
<feature type="transmembrane region" description="Helical" evidence="6">
    <location>
        <begin position="62"/>
        <end position="84"/>
    </location>
</feature>
<keyword evidence="4 6" id="KW-1133">Transmembrane helix</keyword>
<dbReference type="EMBL" id="CP001931">
    <property type="protein sequence ID" value="ADC89643.1"/>
    <property type="molecule type" value="Genomic_DNA"/>
</dbReference>
<evidence type="ECO:0000256" key="5">
    <source>
        <dbReference type="ARBA" id="ARBA00023136"/>
    </source>
</evidence>
<feature type="transmembrane region" description="Helical" evidence="6">
    <location>
        <begin position="272"/>
        <end position="289"/>
    </location>
</feature>
<evidence type="ECO:0000256" key="1">
    <source>
        <dbReference type="ARBA" id="ARBA00004141"/>
    </source>
</evidence>
<dbReference type="KEGG" id="tal:Thal_1011"/>
<dbReference type="GO" id="GO:0016020">
    <property type="term" value="C:membrane"/>
    <property type="evidence" value="ECO:0007669"/>
    <property type="project" value="UniProtKB-SubCell"/>
</dbReference>
<dbReference type="InterPro" id="IPR002549">
    <property type="entry name" value="AI-2E-like"/>
</dbReference>
<dbReference type="PANTHER" id="PTHR21716">
    <property type="entry name" value="TRANSMEMBRANE PROTEIN"/>
    <property type="match status" value="1"/>
</dbReference>
<dbReference type="OrthoDB" id="106838at2"/>
<protein>
    <recommendedName>
        <fullName evidence="9">Permease</fullName>
    </recommendedName>
</protein>
<feature type="transmembrane region" description="Helical" evidence="6">
    <location>
        <begin position="236"/>
        <end position="260"/>
    </location>
</feature>
<dbReference type="PANTHER" id="PTHR21716:SF4">
    <property type="entry name" value="TRANSMEMBRANE PROTEIN 245"/>
    <property type="match status" value="1"/>
</dbReference>
<dbReference type="HOGENOM" id="CLU_041771_2_1_0"/>